<dbReference type="Gene3D" id="3.40.50.300">
    <property type="entry name" value="P-loop containing nucleotide triphosphate hydrolases"/>
    <property type="match status" value="1"/>
</dbReference>
<evidence type="ECO:0000313" key="5">
    <source>
        <dbReference type="Proteomes" id="UP000823982"/>
    </source>
</evidence>
<dbReference type="Proteomes" id="UP000823982">
    <property type="component" value="Unassembled WGS sequence"/>
</dbReference>
<keyword evidence="1" id="KW-0547">Nucleotide-binding</keyword>
<keyword evidence="2" id="KW-0067">ATP-binding</keyword>
<dbReference type="PANTHER" id="PTHR20953">
    <property type="entry name" value="KINASE-RELATED"/>
    <property type="match status" value="1"/>
</dbReference>
<dbReference type="Pfam" id="PF19568">
    <property type="entry name" value="Spore_III_AA"/>
    <property type="match status" value="1"/>
</dbReference>
<protein>
    <submittedName>
        <fullName evidence="4">Flp pilus assembly complex ATPase component TadA</fullName>
    </submittedName>
</protein>
<dbReference type="InterPro" id="IPR045735">
    <property type="entry name" value="Spore_III_AA_AAA+_ATPase"/>
</dbReference>
<evidence type="ECO:0000256" key="1">
    <source>
        <dbReference type="ARBA" id="ARBA00022741"/>
    </source>
</evidence>
<feature type="domain" description="AAA+ ATPase" evidence="3">
    <location>
        <begin position="154"/>
        <end position="283"/>
    </location>
</feature>
<dbReference type="SMART" id="SM00382">
    <property type="entry name" value="AAA"/>
    <property type="match status" value="1"/>
</dbReference>
<reference evidence="4" key="2">
    <citation type="journal article" date="2021" name="PeerJ">
        <title>Extensive microbial diversity within the chicken gut microbiome revealed by metagenomics and culture.</title>
        <authorList>
            <person name="Gilroy R."/>
            <person name="Ravi A."/>
            <person name="Getino M."/>
            <person name="Pursley I."/>
            <person name="Horton D.L."/>
            <person name="Alikhan N.F."/>
            <person name="Baker D."/>
            <person name="Gharbi K."/>
            <person name="Hall N."/>
            <person name="Watson M."/>
            <person name="Adriaenssens E.M."/>
            <person name="Foster-Nyarko E."/>
            <person name="Jarju S."/>
            <person name="Secka A."/>
            <person name="Antonio M."/>
            <person name="Oren A."/>
            <person name="Chaudhuri R.R."/>
            <person name="La Ragione R."/>
            <person name="Hildebrand F."/>
            <person name="Pallen M.J."/>
        </authorList>
    </citation>
    <scope>NUCLEOTIDE SEQUENCE</scope>
    <source>
        <strain evidence="4">CHK157-1446</strain>
    </source>
</reference>
<name>A0A9D1EPX8_9FIRM</name>
<gene>
    <name evidence="4" type="primary">tadA</name>
    <name evidence="4" type="ORF">IAD01_07475</name>
</gene>
<sequence>MTTGIQNAAQLLQGSIKNALLAAESWRLSEINEIRLRLNKHVSFSAGGKNMYLARDGKICESATGCLTANESDIEYAFKTAYSYSLHSYSKELAMGYVTTRGGNRVGICGTAVTSGCENASVESVKYISGVNIRIARQVKGFADRLFAECFCSSLSGVLIVGPPSSGKTTLLRDLARLVGSCARLCIIDCQNEISATYRGNSENDIGELTDVFVGYPKHSGVSTAIRVMSPQVIMVDEIGSEQDLVSLEYALHSGVKLITAVHAKNLEDALKKPCIKALVRENAFEYAAELSDGFDYAVTKIA</sequence>
<comment type="caution">
    <text evidence="4">The sequence shown here is derived from an EMBL/GenBank/DDBJ whole genome shotgun (WGS) entry which is preliminary data.</text>
</comment>
<dbReference type="PANTHER" id="PTHR20953:SF3">
    <property type="entry name" value="P-LOOP CONTAINING NUCLEOSIDE TRIPHOSPHATE HYDROLASES SUPERFAMILY PROTEIN"/>
    <property type="match status" value="1"/>
</dbReference>
<evidence type="ECO:0000256" key="2">
    <source>
        <dbReference type="ARBA" id="ARBA00022840"/>
    </source>
</evidence>
<dbReference type="InterPro" id="IPR027417">
    <property type="entry name" value="P-loop_NTPase"/>
</dbReference>
<dbReference type="SUPFAM" id="SSF52540">
    <property type="entry name" value="P-loop containing nucleoside triphosphate hydrolases"/>
    <property type="match status" value="1"/>
</dbReference>
<dbReference type="CDD" id="cd00009">
    <property type="entry name" value="AAA"/>
    <property type="match status" value="1"/>
</dbReference>
<evidence type="ECO:0000313" key="4">
    <source>
        <dbReference type="EMBL" id="HIS25219.1"/>
    </source>
</evidence>
<accession>A0A9D1EPX8</accession>
<proteinExistence type="predicted"/>
<dbReference type="AlphaFoldDB" id="A0A9D1EPX8"/>
<dbReference type="GO" id="GO:0005524">
    <property type="term" value="F:ATP binding"/>
    <property type="evidence" value="ECO:0007669"/>
    <property type="project" value="UniProtKB-KW"/>
</dbReference>
<dbReference type="EMBL" id="DVIR01000069">
    <property type="protein sequence ID" value="HIS25219.1"/>
    <property type="molecule type" value="Genomic_DNA"/>
</dbReference>
<reference evidence="4" key="1">
    <citation type="submission" date="2020-10" db="EMBL/GenBank/DDBJ databases">
        <authorList>
            <person name="Gilroy R."/>
        </authorList>
    </citation>
    <scope>NUCLEOTIDE SEQUENCE</scope>
    <source>
        <strain evidence="4">CHK157-1446</strain>
    </source>
</reference>
<evidence type="ECO:0000259" key="3">
    <source>
        <dbReference type="SMART" id="SM00382"/>
    </source>
</evidence>
<dbReference type="InterPro" id="IPR003593">
    <property type="entry name" value="AAA+_ATPase"/>
</dbReference>
<organism evidence="4 5">
    <name type="scientific">Candidatus Faeciplasma gallinarum</name>
    <dbReference type="NCBI Taxonomy" id="2840799"/>
    <lineage>
        <taxon>Bacteria</taxon>
        <taxon>Bacillati</taxon>
        <taxon>Bacillota</taxon>
        <taxon>Clostridia</taxon>
        <taxon>Eubacteriales</taxon>
        <taxon>Oscillospiraceae</taxon>
        <taxon>Oscillospiraceae incertae sedis</taxon>
        <taxon>Candidatus Faeciplasma</taxon>
    </lineage>
</organism>